<accession>A0A151XAB9</accession>
<name>A0A151XAB9_9HYME</name>
<dbReference type="EMBL" id="KQ982351">
    <property type="protein sequence ID" value="KYQ57218.1"/>
    <property type="molecule type" value="Genomic_DNA"/>
</dbReference>
<gene>
    <name evidence="1" type="ORF">ALC60_03739</name>
</gene>
<sequence>MSGNAYRARIDDWNLTSGFDLERVEELENVTDELYPILDYINVTSLPDVNTTEEIDSFYFYEVRRISYFRFYFLHFS</sequence>
<evidence type="ECO:0000313" key="1">
    <source>
        <dbReference type="EMBL" id="KYQ57218.1"/>
    </source>
</evidence>
<proteinExistence type="predicted"/>
<protein>
    <submittedName>
        <fullName evidence="1">Uncharacterized protein</fullName>
    </submittedName>
</protein>
<keyword evidence="2" id="KW-1185">Reference proteome</keyword>
<reference evidence="1 2" key="1">
    <citation type="submission" date="2015-09" db="EMBL/GenBank/DDBJ databases">
        <title>Trachymyrmex zeteki WGS genome.</title>
        <authorList>
            <person name="Nygaard S."/>
            <person name="Hu H."/>
            <person name="Boomsma J."/>
            <person name="Zhang G."/>
        </authorList>
    </citation>
    <scope>NUCLEOTIDE SEQUENCE [LARGE SCALE GENOMIC DNA]</scope>
    <source>
        <strain evidence="1">Tzet28-1</strain>
        <tissue evidence="1">Whole body</tissue>
    </source>
</reference>
<evidence type="ECO:0000313" key="2">
    <source>
        <dbReference type="Proteomes" id="UP000075809"/>
    </source>
</evidence>
<dbReference type="AlphaFoldDB" id="A0A151XAB9"/>
<organism evidence="1 2">
    <name type="scientific">Mycetomoellerius zeteki</name>
    <dbReference type="NCBI Taxonomy" id="64791"/>
    <lineage>
        <taxon>Eukaryota</taxon>
        <taxon>Metazoa</taxon>
        <taxon>Ecdysozoa</taxon>
        <taxon>Arthropoda</taxon>
        <taxon>Hexapoda</taxon>
        <taxon>Insecta</taxon>
        <taxon>Pterygota</taxon>
        <taxon>Neoptera</taxon>
        <taxon>Endopterygota</taxon>
        <taxon>Hymenoptera</taxon>
        <taxon>Apocrita</taxon>
        <taxon>Aculeata</taxon>
        <taxon>Formicoidea</taxon>
        <taxon>Formicidae</taxon>
        <taxon>Myrmicinae</taxon>
        <taxon>Mycetomoellerius</taxon>
    </lineage>
</organism>
<dbReference type="Proteomes" id="UP000075809">
    <property type="component" value="Unassembled WGS sequence"/>
</dbReference>